<dbReference type="FunFam" id="1.10.510.10:FF:000044">
    <property type="entry name" value="Putative LRR receptor-like serine/threonine-protein kinase"/>
    <property type="match status" value="1"/>
</dbReference>
<dbReference type="InterPro" id="IPR021720">
    <property type="entry name" value="Malectin_dom"/>
</dbReference>
<dbReference type="EMBL" id="JAXIOK010000021">
    <property type="protein sequence ID" value="KAK4745851.1"/>
    <property type="molecule type" value="Genomic_DNA"/>
</dbReference>
<dbReference type="FunFam" id="2.60.120.430:FF:000004">
    <property type="entry name" value="Putative leucine-rich repeat receptor-like serine/threonine-protein kinase"/>
    <property type="match status" value="1"/>
</dbReference>
<keyword evidence="5" id="KW-0597">Phosphoprotein</keyword>
<sequence>MFLSSLPPLIIPLVLLFFFCRFTTPFASAAAVLSTSEVQALKEIGQTLGKTDWDFTVDPCSGQNSWGVPGSENAVTCNCSYSNNTVCHVTSVILKSQNLRGTLPPQLVNLPYLIEIDLTRNNLNGTIPPEWGSLNLLNISLLANRISGSIPKEIGNISTLKSLVLEFNQLSGVLPPELGNLPQIQRLFLTSNNFTGEIPATFANLTSLKDLRLGDNQFTGKIPNFIKNWTGLEKLMIQGSGLEGPIPPEIASLNNLQDLRISDLNGPPSPFPKLFINLSLRTLILKSCNLNGSIPDYILQLTGLKILDLSFNNLTGPIPGNFDSLTTINYLYLTGNSLTGPVPEWFFNGGKYIDLSYNNFTISDSGCQKSTVNLFASSGKPNNSGLVSCLRSFQCPRNFYKIHINCGGSRVAVGNEEYDDDSNRDGPSNFLTGGFNWAYSSTGVFMDDEPPLNTYIWTNTSALSIKDPQLYMNARFSPLSLTYYGFCLMHGNYTINLHFAEIEFTGDSTYTSLGRRIFDVYVQGQRVLKDFNIAAEAGGNGKAIIKTFTAGVTDGTLEIRLFWAGKGTVSIPKKGDYGPLISAISVTPNFDTPKEPGNGSSISGGAVGGIAVAGVVAIVLVLGTIWCIRHRRQKYSLEKELKGLDLQTGTFTLRQLKAATDDFDIANKIGEGGFGSVYKGCLPDGTTIAVKQLSSRSRQGNREFINEIGMISALHHPHLVKLYGCCIEGNQLLLVYEYMENNSLARALFGPEEFRLNLDWRTRHKICVGIARGLAYLHEESRLKIVHRDIKATNVLLDKNFVPKISDFGLAKLDEEDKTHMSTRVAGTYGYMAPEYAMRGHLTDKADVYSFGIVLLEIVSGRSNTSYYNKEELYLLDWAQALKQGGDLMDLVDPRLAMDFDKEEIMVTINVALLCAEASPAVRPAMSSVVSMLEGNLVVISPTGPSSVNDEITYNAMKSHFQQSKVKKVSETEAESTKMDMTLTASSPSAGDLYPIDTGFSYYHGRD</sequence>
<evidence type="ECO:0000256" key="12">
    <source>
        <dbReference type="ARBA" id="ARBA00022777"/>
    </source>
</evidence>
<keyword evidence="9 22" id="KW-0732">Signal</keyword>
<dbReference type="SUPFAM" id="SSF56112">
    <property type="entry name" value="Protein kinase-like (PK-like)"/>
    <property type="match status" value="1"/>
</dbReference>
<dbReference type="EC" id="2.7.11.1" evidence="3"/>
<dbReference type="InterPro" id="IPR000719">
    <property type="entry name" value="Prot_kinase_dom"/>
</dbReference>
<evidence type="ECO:0000256" key="15">
    <source>
        <dbReference type="ARBA" id="ARBA00023136"/>
    </source>
</evidence>
<dbReference type="InterPro" id="IPR001245">
    <property type="entry name" value="Ser-Thr/Tyr_kinase_cat_dom"/>
</dbReference>
<dbReference type="Pfam" id="PF13855">
    <property type="entry name" value="LRR_8"/>
    <property type="match status" value="2"/>
</dbReference>
<dbReference type="SMART" id="SM00220">
    <property type="entry name" value="S_TKc"/>
    <property type="match status" value="1"/>
</dbReference>
<dbReference type="InterPro" id="IPR001611">
    <property type="entry name" value="Leu-rich_rpt"/>
</dbReference>
<evidence type="ECO:0000256" key="18">
    <source>
        <dbReference type="ARBA" id="ARBA00047899"/>
    </source>
</evidence>
<feature type="transmembrane region" description="Helical" evidence="21">
    <location>
        <begin position="606"/>
        <end position="628"/>
    </location>
</feature>
<gene>
    <name evidence="24" type="ORF">SAY87_012163</name>
</gene>
<dbReference type="PANTHER" id="PTHR48006:SF81">
    <property type="entry name" value="PROTEIN KINASE DOMAIN-CONTAINING PROTEIN"/>
    <property type="match status" value="1"/>
</dbReference>
<keyword evidence="16" id="KW-0675">Receptor</keyword>
<dbReference type="InterPro" id="IPR032675">
    <property type="entry name" value="LRR_dom_sf"/>
</dbReference>
<dbReference type="Proteomes" id="UP001345219">
    <property type="component" value="Chromosome 10"/>
</dbReference>
<dbReference type="Gene3D" id="2.60.120.430">
    <property type="entry name" value="Galactose-binding lectin"/>
    <property type="match status" value="1"/>
</dbReference>
<evidence type="ECO:0000313" key="25">
    <source>
        <dbReference type="Proteomes" id="UP001345219"/>
    </source>
</evidence>
<keyword evidence="4" id="KW-0723">Serine/threonine-protein kinase</keyword>
<dbReference type="InterPro" id="IPR011009">
    <property type="entry name" value="Kinase-like_dom_sf"/>
</dbReference>
<keyword evidence="11 20" id="KW-0547">Nucleotide-binding</keyword>
<dbReference type="SUPFAM" id="SSF52058">
    <property type="entry name" value="L domain-like"/>
    <property type="match status" value="1"/>
</dbReference>
<evidence type="ECO:0000256" key="8">
    <source>
        <dbReference type="ARBA" id="ARBA00022692"/>
    </source>
</evidence>
<keyword evidence="15 21" id="KW-0472">Membrane</keyword>
<evidence type="ECO:0000256" key="17">
    <source>
        <dbReference type="ARBA" id="ARBA00023180"/>
    </source>
</evidence>
<protein>
    <recommendedName>
        <fullName evidence="3">non-specific serine/threonine protein kinase</fullName>
        <ecNumber evidence="3">2.7.11.1</ecNumber>
    </recommendedName>
</protein>
<evidence type="ECO:0000256" key="14">
    <source>
        <dbReference type="ARBA" id="ARBA00022989"/>
    </source>
</evidence>
<dbReference type="PANTHER" id="PTHR48006">
    <property type="entry name" value="LEUCINE-RICH REPEAT-CONTAINING PROTEIN DDB_G0281931-RELATED"/>
    <property type="match status" value="1"/>
</dbReference>
<keyword evidence="6" id="KW-0433">Leucine-rich repeat</keyword>
<dbReference type="PROSITE" id="PS50011">
    <property type="entry name" value="PROTEIN_KINASE_DOM"/>
    <property type="match status" value="1"/>
</dbReference>
<evidence type="ECO:0000256" key="6">
    <source>
        <dbReference type="ARBA" id="ARBA00022614"/>
    </source>
</evidence>
<name>A0AAN7JBY8_9MYRT</name>
<dbReference type="PROSITE" id="PS00107">
    <property type="entry name" value="PROTEIN_KINASE_ATP"/>
    <property type="match status" value="1"/>
</dbReference>
<feature type="signal peptide" evidence="22">
    <location>
        <begin position="1"/>
        <end position="29"/>
    </location>
</feature>
<evidence type="ECO:0000256" key="9">
    <source>
        <dbReference type="ARBA" id="ARBA00022729"/>
    </source>
</evidence>
<dbReference type="InterPro" id="IPR051824">
    <property type="entry name" value="LRR_Rcpt-Like_S/T_Kinase"/>
</dbReference>
<keyword evidence="8 21" id="KW-0812">Transmembrane</keyword>
<keyword evidence="10" id="KW-0677">Repeat</keyword>
<comment type="similarity">
    <text evidence="2">Belongs to the RLP family.</text>
</comment>
<dbReference type="CDD" id="cd14066">
    <property type="entry name" value="STKc_IRAK"/>
    <property type="match status" value="1"/>
</dbReference>
<dbReference type="FunFam" id="3.80.10.10:FF:000041">
    <property type="entry name" value="LRR receptor-like serine/threonine-protein kinase ERECTA"/>
    <property type="match status" value="1"/>
</dbReference>
<evidence type="ECO:0000256" key="1">
    <source>
        <dbReference type="ARBA" id="ARBA00004479"/>
    </source>
</evidence>
<dbReference type="PROSITE" id="PS00108">
    <property type="entry name" value="PROTEIN_KINASE_ST"/>
    <property type="match status" value="1"/>
</dbReference>
<evidence type="ECO:0000313" key="24">
    <source>
        <dbReference type="EMBL" id="KAK4745851.1"/>
    </source>
</evidence>
<keyword evidence="17" id="KW-0325">Glycoprotein</keyword>
<dbReference type="InterPro" id="IPR017441">
    <property type="entry name" value="Protein_kinase_ATP_BS"/>
</dbReference>
<evidence type="ECO:0000256" key="20">
    <source>
        <dbReference type="PROSITE-ProRule" id="PRU10141"/>
    </source>
</evidence>
<evidence type="ECO:0000256" key="11">
    <source>
        <dbReference type="ARBA" id="ARBA00022741"/>
    </source>
</evidence>
<dbReference type="Gene3D" id="3.80.10.10">
    <property type="entry name" value="Ribonuclease Inhibitor"/>
    <property type="match status" value="2"/>
</dbReference>
<reference evidence="24 25" key="1">
    <citation type="journal article" date="2023" name="Hortic Res">
        <title>Pangenome of water caltrop reveals structural variations and asymmetric subgenome divergence after allopolyploidization.</title>
        <authorList>
            <person name="Zhang X."/>
            <person name="Chen Y."/>
            <person name="Wang L."/>
            <person name="Yuan Y."/>
            <person name="Fang M."/>
            <person name="Shi L."/>
            <person name="Lu R."/>
            <person name="Comes H.P."/>
            <person name="Ma Y."/>
            <person name="Chen Y."/>
            <person name="Huang G."/>
            <person name="Zhou Y."/>
            <person name="Zheng Z."/>
            <person name="Qiu Y."/>
        </authorList>
    </citation>
    <scope>NUCLEOTIDE SEQUENCE [LARGE SCALE GENOMIC DNA]</scope>
    <source>
        <tissue evidence="24">Roots</tissue>
    </source>
</reference>
<evidence type="ECO:0000256" key="16">
    <source>
        <dbReference type="ARBA" id="ARBA00023170"/>
    </source>
</evidence>
<evidence type="ECO:0000259" key="23">
    <source>
        <dbReference type="PROSITE" id="PS50011"/>
    </source>
</evidence>
<comment type="catalytic activity">
    <reaction evidence="19">
        <text>L-seryl-[protein] + ATP = O-phospho-L-seryl-[protein] + ADP + H(+)</text>
        <dbReference type="Rhea" id="RHEA:17989"/>
        <dbReference type="Rhea" id="RHEA-COMP:9863"/>
        <dbReference type="Rhea" id="RHEA-COMP:11604"/>
        <dbReference type="ChEBI" id="CHEBI:15378"/>
        <dbReference type="ChEBI" id="CHEBI:29999"/>
        <dbReference type="ChEBI" id="CHEBI:30616"/>
        <dbReference type="ChEBI" id="CHEBI:83421"/>
        <dbReference type="ChEBI" id="CHEBI:456216"/>
        <dbReference type="EC" id="2.7.11.1"/>
    </reaction>
</comment>
<evidence type="ECO:0000256" key="22">
    <source>
        <dbReference type="SAM" id="SignalP"/>
    </source>
</evidence>
<dbReference type="Gene3D" id="3.30.200.20">
    <property type="entry name" value="Phosphorylase Kinase, domain 1"/>
    <property type="match status" value="1"/>
</dbReference>
<dbReference type="Pfam" id="PF07714">
    <property type="entry name" value="PK_Tyr_Ser-Thr"/>
    <property type="match status" value="1"/>
</dbReference>
<keyword evidence="14 21" id="KW-1133">Transmembrane helix</keyword>
<dbReference type="Pfam" id="PF11721">
    <property type="entry name" value="Malectin"/>
    <property type="match status" value="1"/>
</dbReference>
<accession>A0AAN7JBY8</accession>
<dbReference type="GO" id="GO:0005524">
    <property type="term" value="F:ATP binding"/>
    <property type="evidence" value="ECO:0007669"/>
    <property type="project" value="UniProtKB-UniRule"/>
</dbReference>
<comment type="caution">
    <text evidence="24">The sequence shown here is derived from an EMBL/GenBank/DDBJ whole genome shotgun (WGS) entry which is preliminary data.</text>
</comment>
<keyword evidence="25" id="KW-1185">Reference proteome</keyword>
<evidence type="ECO:0000256" key="7">
    <source>
        <dbReference type="ARBA" id="ARBA00022679"/>
    </source>
</evidence>
<feature type="binding site" evidence="20">
    <location>
        <position position="691"/>
    </location>
    <ligand>
        <name>ATP</name>
        <dbReference type="ChEBI" id="CHEBI:30616"/>
    </ligand>
</feature>
<comment type="subcellular location">
    <subcellularLocation>
        <location evidence="1">Membrane</location>
        <topology evidence="1">Single-pass type I membrane protein</topology>
    </subcellularLocation>
</comment>
<feature type="chain" id="PRO_5043049609" description="non-specific serine/threonine protein kinase" evidence="22">
    <location>
        <begin position="30"/>
        <end position="1007"/>
    </location>
</feature>
<dbReference type="Gene3D" id="1.10.510.10">
    <property type="entry name" value="Transferase(Phosphotransferase) domain 1"/>
    <property type="match status" value="1"/>
</dbReference>
<keyword evidence="12" id="KW-0418">Kinase</keyword>
<evidence type="ECO:0000256" key="10">
    <source>
        <dbReference type="ARBA" id="ARBA00022737"/>
    </source>
</evidence>
<evidence type="ECO:0000256" key="2">
    <source>
        <dbReference type="ARBA" id="ARBA00009592"/>
    </source>
</evidence>
<dbReference type="FunFam" id="3.30.200.20:FF:000217">
    <property type="entry name" value="probable LRR receptor-like serine/threonine-protein kinase At1g53430"/>
    <property type="match status" value="1"/>
</dbReference>
<keyword evidence="7" id="KW-0808">Transferase</keyword>
<feature type="domain" description="Protein kinase" evidence="23">
    <location>
        <begin position="663"/>
        <end position="939"/>
    </location>
</feature>
<dbReference type="FunFam" id="3.80.10.10:FF:001022">
    <property type="entry name" value="Probable LRR receptor-like serine/threonine-protein kinase At1g53420"/>
    <property type="match status" value="1"/>
</dbReference>
<dbReference type="GO" id="GO:0004674">
    <property type="term" value="F:protein serine/threonine kinase activity"/>
    <property type="evidence" value="ECO:0007669"/>
    <property type="project" value="UniProtKB-KW"/>
</dbReference>
<evidence type="ECO:0000256" key="21">
    <source>
        <dbReference type="SAM" id="Phobius"/>
    </source>
</evidence>
<comment type="catalytic activity">
    <reaction evidence="18">
        <text>L-threonyl-[protein] + ATP = O-phospho-L-threonyl-[protein] + ADP + H(+)</text>
        <dbReference type="Rhea" id="RHEA:46608"/>
        <dbReference type="Rhea" id="RHEA-COMP:11060"/>
        <dbReference type="Rhea" id="RHEA-COMP:11605"/>
        <dbReference type="ChEBI" id="CHEBI:15378"/>
        <dbReference type="ChEBI" id="CHEBI:30013"/>
        <dbReference type="ChEBI" id="CHEBI:30616"/>
        <dbReference type="ChEBI" id="CHEBI:61977"/>
        <dbReference type="ChEBI" id="CHEBI:456216"/>
        <dbReference type="EC" id="2.7.11.1"/>
    </reaction>
</comment>
<proteinExistence type="inferred from homology"/>
<dbReference type="InterPro" id="IPR008271">
    <property type="entry name" value="Ser/Thr_kinase_AS"/>
</dbReference>
<keyword evidence="13 20" id="KW-0067">ATP-binding</keyword>
<dbReference type="AlphaFoldDB" id="A0AAN7JBY8"/>
<evidence type="ECO:0000256" key="13">
    <source>
        <dbReference type="ARBA" id="ARBA00022840"/>
    </source>
</evidence>
<evidence type="ECO:0000256" key="5">
    <source>
        <dbReference type="ARBA" id="ARBA00022553"/>
    </source>
</evidence>
<evidence type="ECO:0000256" key="3">
    <source>
        <dbReference type="ARBA" id="ARBA00012513"/>
    </source>
</evidence>
<evidence type="ECO:0000256" key="19">
    <source>
        <dbReference type="ARBA" id="ARBA00048679"/>
    </source>
</evidence>
<evidence type="ECO:0000256" key="4">
    <source>
        <dbReference type="ARBA" id="ARBA00022527"/>
    </source>
</evidence>
<dbReference type="GO" id="GO:0016020">
    <property type="term" value="C:membrane"/>
    <property type="evidence" value="ECO:0007669"/>
    <property type="project" value="UniProtKB-SubCell"/>
</dbReference>
<organism evidence="24 25">
    <name type="scientific">Trapa incisa</name>
    <dbReference type="NCBI Taxonomy" id="236973"/>
    <lineage>
        <taxon>Eukaryota</taxon>
        <taxon>Viridiplantae</taxon>
        <taxon>Streptophyta</taxon>
        <taxon>Embryophyta</taxon>
        <taxon>Tracheophyta</taxon>
        <taxon>Spermatophyta</taxon>
        <taxon>Magnoliopsida</taxon>
        <taxon>eudicotyledons</taxon>
        <taxon>Gunneridae</taxon>
        <taxon>Pentapetalae</taxon>
        <taxon>rosids</taxon>
        <taxon>malvids</taxon>
        <taxon>Myrtales</taxon>
        <taxon>Lythraceae</taxon>
        <taxon>Trapa</taxon>
    </lineage>
</organism>
<dbReference type="Pfam" id="PF00560">
    <property type="entry name" value="LRR_1"/>
    <property type="match status" value="1"/>
</dbReference>